<dbReference type="Pfam" id="PF21365">
    <property type="entry name" value="Glyco_hydro_31_3rd"/>
    <property type="match status" value="1"/>
</dbReference>
<dbReference type="InterPro" id="IPR017853">
    <property type="entry name" value="GH"/>
</dbReference>
<feature type="domain" description="Glycoside hydrolase family 31 N-terminal" evidence="4">
    <location>
        <begin position="71"/>
        <end position="252"/>
    </location>
</feature>
<dbReference type="Gene3D" id="2.60.40.1760">
    <property type="entry name" value="glycosyl hydrolase (family 31)"/>
    <property type="match status" value="1"/>
</dbReference>
<sequence>MSQDFSDLSNTYFFVDSLVDFNVATGEGVVEWKRHQLMPRQAFNANTYLHQPLKSLDFPDTAYPQDPRLKFSVQPVNARTLRVKVLTSPVASADYDSISVMLDGKPGHDASQWTVIHEGRDIIYKSPYGELRINACPWRLILKDADGNVLTQTRVWSDNDSTQIKVPPFSFIKRGSDNSRSINPVWSLAPGERIYGLGESPTPLDKAGQKLNLFVTDPQGPESTDMYKPVPFFFSNRGYGMFIHTSAPVTADIGHSYIGANKLFMADEDLDLFVFFGRPKDILSEYTGISGRPDMPPLWSFGTWMSRISYFTEEEGREIARKLRENKIPSDVIHFDTGWFDVDWQCDYEFSPERFKNPQKMINNLLKDGFHISLWQLPYFVPGNKYFGELVDKGLAVKNGKGTLPYEDAVLDFTNPATVKWYQDKLAGLLKMGVGAIKVDFGEAAPVEAVYSNGRTGWYEHNIYPVRYNKAVADITKQVKGENIIWARSAWSGSQRYPLHWGGDAASTNTGMQGTVRSGLSLGLSGFCFWSHDIGGFVTSTPEELYRRWLPMGFLSSHSRAHGAPPTEPWLYDNNDFIDYFRKSAELKYSLMPYIFTEAKECTENGWPMFRALLLEFPDDPGAWLIEDQYMFGSQIMVAPLFESGFERDVYLPGKGKWIDYQTGKTYGPGWNRINADGELQCVILVKDGAVIPHVAPAQSTDKIDWKSISWKHYGSSDVNKARLYTPGMTEIEEVSVP</sequence>
<dbReference type="SUPFAM" id="SSF51445">
    <property type="entry name" value="(Trans)glycosidases"/>
    <property type="match status" value="1"/>
</dbReference>
<evidence type="ECO:0000259" key="4">
    <source>
        <dbReference type="Pfam" id="PF13802"/>
    </source>
</evidence>
<dbReference type="SUPFAM" id="SSF74650">
    <property type="entry name" value="Galactose mutarotase-like"/>
    <property type="match status" value="1"/>
</dbReference>
<feature type="domain" description="Glycoside hydrolase family 31 TIM barrel" evidence="3">
    <location>
        <begin position="293"/>
        <end position="597"/>
    </location>
</feature>
<accession>A0ABV4CXS8</accession>
<protein>
    <submittedName>
        <fullName evidence="6">Alpha-xylosidase</fullName>
    </submittedName>
</protein>
<evidence type="ECO:0000313" key="7">
    <source>
        <dbReference type="Proteomes" id="UP001565200"/>
    </source>
</evidence>
<dbReference type="Pfam" id="PF01055">
    <property type="entry name" value="Glyco_hydro_31_2nd"/>
    <property type="match status" value="1"/>
</dbReference>
<reference evidence="6 7" key="1">
    <citation type="submission" date="2024-03" db="EMBL/GenBank/DDBJ databases">
        <title>Mouse gut bacterial collection (mGBC) of GemPharmatech.</title>
        <authorList>
            <person name="He Y."/>
            <person name="Dong L."/>
            <person name="Wu D."/>
            <person name="Gao X."/>
            <person name="Lin Z."/>
        </authorList>
    </citation>
    <scope>NUCLEOTIDE SEQUENCE [LARGE SCALE GENOMIC DNA]</scope>
    <source>
        <strain evidence="6 7">54-13</strain>
    </source>
</reference>
<keyword evidence="2" id="KW-0378">Hydrolase</keyword>
<dbReference type="SUPFAM" id="SSF51011">
    <property type="entry name" value="Glycosyl hydrolase domain"/>
    <property type="match status" value="1"/>
</dbReference>
<dbReference type="PANTHER" id="PTHR22762:SF144">
    <property type="entry name" value="ALPHA-XYLOSIDASE"/>
    <property type="match status" value="1"/>
</dbReference>
<evidence type="ECO:0000259" key="3">
    <source>
        <dbReference type="Pfam" id="PF01055"/>
    </source>
</evidence>
<dbReference type="InterPro" id="IPR025887">
    <property type="entry name" value="Glyco_hydro_31_N_dom"/>
</dbReference>
<keyword evidence="2" id="KW-0326">Glycosidase</keyword>
<comment type="similarity">
    <text evidence="1 2">Belongs to the glycosyl hydrolase 31 family.</text>
</comment>
<dbReference type="Proteomes" id="UP001565200">
    <property type="component" value="Unassembled WGS sequence"/>
</dbReference>
<organism evidence="6 7">
    <name type="scientific">Heminiphilus faecis</name>
    <dbReference type="NCBI Taxonomy" id="2601703"/>
    <lineage>
        <taxon>Bacteria</taxon>
        <taxon>Pseudomonadati</taxon>
        <taxon>Bacteroidota</taxon>
        <taxon>Bacteroidia</taxon>
        <taxon>Bacteroidales</taxon>
        <taxon>Muribaculaceae</taxon>
        <taxon>Heminiphilus</taxon>
    </lineage>
</organism>
<dbReference type="InterPro" id="IPR013780">
    <property type="entry name" value="Glyco_hydro_b"/>
</dbReference>
<dbReference type="CDD" id="cd14752">
    <property type="entry name" value="GH31_N"/>
    <property type="match status" value="1"/>
</dbReference>
<feature type="domain" description="Glycosyl hydrolase family 31 C-terminal" evidence="5">
    <location>
        <begin position="606"/>
        <end position="692"/>
    </location>
</feature>
<dbReference type="InterPro" id="IPR048395">
    <property type="entry name" value="Glyco_hydro_31_C"/>
</dbReference>
<keyword evidence="7" id="KW-1185">Reference proteome</keyword>
<evidence type="ECO:0000259" key="5">
    <source>
        <dbReference type="Pfam" id="PF21365"/>
    </source>
</evidence>
<comment type="caution">
    <text evidence="6">The sequence shown here is derived from an EMBL/GenBank/DDBJ whole genome shotgun (WGS) entry which is preliminary data.</text>
</comment>
<name>A0ABV4CXS8_9BACT</name>
<dbReference type="Gene3D" id="3.20.20.80">
    <property type="entry name" value="Glycosidases"/>
    <property type="match status" value="1"/>
</dbReference>
<evidence type="ECO:0000313" key="6">
    <source>
        <dbReference type="EMBL" id="MEY8246188.1"/>
    </source>
</evidence>
<dbReference type="Pfam" id="PF13802">
    <property type="entry name" value="Gal_mutarotas_2"/>
    <property type="match status" value="1"/>
</dbReference>
<dbReference type="CDD" id="cd06593">
    <property type="entry name" value="GH31_xylosidase_YicI"/>
    <property type="match status" value="1"/>
</dbReference>
<evidence type="ECO:0000256" key="2">
    <source>
        <dbReference type="RuleBase" id="RU361185"/>
    </source>
</evidence>
<dbReference type="PANTHER" id="PTHR22762">
    <property type="entry name" value="ALPHA-GLUCOSIDASE"/>
    <property type="match status" value="1"/>
</dbReference>
<dbReference type="Gene3D" id="2.60.40.1180">
    <property type="entry name" value="Golgi alpha-mannosidase II"/>
    <property type="match status" value="1"/>
</dbReference>
<dbReference type="InterPro" id="IPR000322">
    <property type="entry name" value="Glyco_hydro_31_TIM"/>
</dbReference>
<gene>
    <name evidence="6" type="ORF">AAK873_11265</name>
</gene>
<proteinExistence type="inferred from homology"/>
<dbReference type="InterPro" id="IPR011013">
    <property type="entry name" value="Gal_mutarotase_sf_dom"/>
</dbReference>
<dbReference type="EMBL" id="JBCLPP010000036">
    <property type="protein sequence ID" value="MEY8246188.1"/>
    <property type="molecule type" value="Genomic_DNA"/>
</dbReference>
<evidence type="ECO:0000256" key="1">
    <source>
        <dbReference type="ARBA" id="ARBA00007806"/>
    </source>
</evidence>